<keyword evidence="9" id="KW-1185">Reference proteome</keyword>
<dbReference type="PROSITE" id="PS51512">
    <property type="entry name" value="DFDF"/>
    <property type="match status" value="1"/>
</dbReference>
<name>A0A2T3AS04_AMORE</name>
<dbReference type="SUPFAM" id="SSF50182">
    <property type="entry name" value="Sm-like ribonucleoproteins"/>
    <property type="match status" value="1"/>
</dbReference>
<dbReference type="SMART" id="SM01199">
    <property type="entry name" value="FDF"/>
    <property type="match status" value="1"/>
</dbReference>
<evidence type="ECO:0000256" key="2">
    <source>
        <dbReference type="PROSITE-ProRule" id="PRU00869"/>
    </source>
</evidence>
<feature type="region of interest" description="Disordered" evidence="3">
    <location>
        <begin position="441"/>
        <end position="558"/>
    </location>
</feature>
<dbReference type="GO" id="GO:0000932">
    <property type="term" value="C:P-body"/>
    <property type="evidence" value="ECO:0007669"/>
    <property type="project" value="TreeGrafter"/>
</dbReference>
<feature type="compositionally biased region" description="Low complexity" evidence="3">
    <location>
        <begin position="103"/>
        <end position="117"/>
    </location>
</feature>
<feature type="domain" description="Sm" evidence="7">
    <location>
        <begin position="1"/>
        <end position="80"/>
    </location>
</feature>
<dbReference type="GO" id="GO:0033962">
    <property type="term" value="P:P-body assembly"/>
    <property type="evidence" value="ECO:0007669"/>
    <property type="project" value="TreeGrafter"/>
</dbReference>
<feature type="compositionally biased region" description="Low complexity" evidence="3">
    <location>
        <begin position="276"/>
        <end position="300"/>
    </location>
</feature>
<dbReference type="InterPro" id="IPR019050">
    <property type="entry name" value="FDF_dom"/>
</dbReference>
<protein>
    <recommendedName>
        <fullName evidence="10">DFDF domain-containing protein</fullName>
    </recommendedName>
</protein>
<evidence type="ECO:0000259" key="6">
    <source>
        <dbReference type="PROSITE" id="PS51536"/>
    </source>
</evidence>
<feature type="domain" description="DFDF" evidence="4">
    <location>
        <begin position="409"/>
        <end position="445"/>
    </location>
</feature>
<evidence type="ECO:0000313" key="9">
    <source>
        <dbReference type="Proteomes" id="UP000241818"/>
    </source>
</evidence>
<dbReference type="Gene3D" id="2.30.30.100">
    <property type="match status" value="1"/>
</dbReference>
<feature type="compositionally biased region" description="Pro residues" evidence="3">
    <location>
        <begin position="164"/>
        <end position="217"/>
    </location>
</feature>
<feature type="compositionally biased region" description="Pro residues" evidence="3">
    <location>
        <begin position="118"/>
        <end position="138"/>
    </location>
</feature>
<dbReference type="InterPro" id="IPR025761">
    <property type="entry name" value="FFD_box"/>
</dbReference>
<dbReference type="InterPro" id="IPR025609">
    <property type="entry name" value="Lsm14-like_N"/>
</dbReference>
<dbReference type="InParanoid" id="A0A2T3AS04"/>
<evidence type="ECO:0000259" key="4">
    <source>
        <dbReference type="PROSITE" id="PS51512"/>
    </source>
</evidence>
<evidence type="ECO:0000259" key="7">
    <source>
        <dbReference type="PROSITE" id="PS52002"/>
    </source>
</evidence>
<accession>A0A2T3AS04</accession>
<feature type="compositionally biased region" description="Basic and acidic residues" evidence="3">
    <location>
        <begin position="490"/>
        <end position="503"/>
    </location>
</feature>
<feature type="compositionally biased region" description="Gly residues" evidence="3">
    <location>
        <begin position="390"/>
        <end position="406"/>
    </location>
</feature>
<dbReference type="CDD" id="cd01736">
    <property type="entry name" value="LSm14_N"/>
    <property type="match status" value="1"/>
</dbReference>
<dbReference type="PROSITE" id="PS51536">
    <property type="entry name" value="TFG"/>
    <property type="match status" value="1"/>
</dbReference>
<proteinExistence type="predicted"/>
<evidence type="ECO:0008006" key="10">
    <source>
        <dbReference type="Google" id="ProtNLM"/>
    </source>
</evidence>
<feature type="compositionally biased region" description="Polar residues" evidence="3">
    <location>
        <begin position="320"/>
        <end position="336"/>
    </location>
</feature>
<dbReference type="GeneID" id="36577011"/>
<dbReference type="FunCoup" id="A0A2T3AS04">
    <property type="interactions" value="613"/>
</dbReference>
<evidence type="ECO:0000313" key="8">
    <source>
        <dbReference type="EMBL" id="PSS09159.1"/>
    </source>
</evidence>
<dbReference type="AlphaFoldDB" id="A0A2T3AS04"/>
<evidence type="ECO:0000256" key="1">
    <source>
        <dbReference type="PROSITE-ProRule" id="PRU00846"/>
    </source>
</evidence>
<dbReference type="InterPro" id="IPR047575">
    <property type="entry name" value="Sm"/>
</dbReference>
<feature type="compositionally biased region" description="Basic and acidic residues" evidence="3">
    <location>
        <begin position="76"/>
        <end position="86"/>
    </location>
</feature>
<dbReference type="PROSITE" id="PS51513">
    <property type="entry name" value="FFD"/>
    <property type="match status" value="1"/>
</dbReference>
<dbReference type="InterPro" id="IPR025762">
    <property type="entry name" value="DFDF"/>
</dbReference>
<feature type="compositionally biased region" description="Low complexity" evidence="3">
    <location>
        <begin position="218"/>
        <end position="255"/>
    </location>
</feature>
<dbReference type="InterPro" id="IPR025768">
    <property type="entry name" value="TFG_box"/>
</dbReference>
<sequence length="558" mass="57575">MTEFIGARISLVSRSDIRYVGTLHEINSETSTVALENVTSFGTEGRKSDPSEEIPPSDGLYEYIVFRGSDVKDLRIEEAPAAKENKPPQVPNDPAILGSGSRPPTQVQVQAQRQNQQGPPPQVPQQQGLPPPGGPPGGPYGQHPQYPPFYPPPPAGWGRGGPGPGFPGMPYGAPPGWYPPPGQGFPHPPGPFPPYGYPPGPPSQQLPQSQPPKPAPIGPGSNKQQSPAPAAEKQAKPESLAKPAAEMAAAAVTQAPVPPIASKPSATEVQNAVEHPSASQSAATAAVSKAAPGAPSGPKANRIQPVIPLQSPATTKAPLQANSGNVASPPATQAAVTSLRDATQAATAAVAAAMAKLPPSQVNGNAMDNLTKKVNEMRTSDPIRAPRQPGGAGGFAPGRGGRGRGGARNASAKVEVPATDFDFESANAKFNKQDLVKEAIAGSPLGEQSPATASAEPEVPASGYNKAASFFDNISSESKDRMEAGSGRPGGREWRGEEQKKNLETFGQGSVDNGYRGGFRGRGGRRGGFRGRGYSGNGQPGRGRGGYRGRGDAQTTVQ</sequence>
<feature type="domain" description="FFD box profile" evidence="5">
    <location>
        <begin position="462"/>
        <end position="478"/>
    </location>
</feature>
<feature type="short sequence motif" description="FFD box" evidence="1">
    <location>
        <begin position="462"/>
        <end position="478"/>
    </location>
</feature>
<dbReference type="PROSITE" id="PS52002">
    <property type="entry name" value="SM"/>
    <property type="match status" value="1"/>
</dbReference>
<organism evidence="8 9">
    <name type="scientific">Amorphotheca resinae ATCC 22711</name>
    <dbReference type="NCBI Taxonomy" id="857342"/>
    <lineage>
        <taxon>Eukaryota</taxon>
        <taxon>Fungi</taxon>
        <taxon>Dikarya</taxon>
        <taxon>Ascomycota</taxon>
        <taxon>Pezizomycotina</taxon>
        <taxon>Leotiomycetes</taxon>
        <taxon>Helotiales</taxon>
        <taxon>Amorphothecaceae</taxon>
        <taxon>Amorphotheca</taxon>
    </lineage>
</organism>
<dbReference type="SMART" id="SM01271">
    <property type="entry name" value="LSM14"/>
    <property type="match status" value="1"/>
</dbReference>
<feature type="region of interest" description="Disordered" evidence="3">
    <location>
        <begin position="76"/>
        <end position="338"/>
    </location>
</feature>
<feature type="short sequence motif" description="TFG box" evidence="2">
    <location>
        <begin position="490"/>
        <end position="510"/>
    </location>
</feature>
<gene>
    <name evidence="8" type="ORF">M430DRAFT_61519</name>
</gene>
<dbReference type="GO" id="GO:0034063">
    <property type="term" value="P:stress granule assembly"/>
    <property type="evidence" value="ECO:0007669"/>
    <property type="project" value="TreeGrafter"/>
</dbReference>
<dbReference type="Proteomes" id="UP000241818">
    <property type="component" value="Unassembled WGS sequence"/>
</dbReference>
<dbReference type="STRING" id="857342.A0A2T3AS04"/>
<dbReference type="Pfam" id="PF09532">
    <property type="entry name" value="FDF"/>
    <property type="match status" value="1"/>
</dbReference>
<feature type="region of interest" description="Disordered" evidence="3">
    <location>
        <begin position="40"/>
        <end position="59"/>
    </location>
</feature>
<feature type="domain" description="TFG box profile" evidence="6">
    <location>
        <begin position="490"/>
        <end position="510"/>
    </location>
</feature>
<reference evidence="8 9" key="1">
    <citation type="journal article" date="2018" name="New Phytol.">
        <title>Comparative genomics and transcriptomics depict ericoid mycorrhizal fungi as versatile saprotrophs and plant mutualists.</title>
        <authorList>
            <person name="Martino E."/>
            <person name="Morin E."/>
            <person name="Grelet G.A."/>
            <person name="Kuo A."/>
            <person name="Kohler A."/>
            <person name="Daghino S."/>
            <person name="Barry K.W."/>
            <person name="Cichocki N."/>
            <person name="Clum A."/>
            <person name="Dockter R.B."/>
            <person name="Hainaut M."/>
            <person name="Kuo R.C."/>
            <person name="LaButti K."/>
            <person name="Lindahl B.D."/>
            <person name="Lindquist E.A."/>
            <person name="Lipzen A."/>
            <person name="Khouja H.R."/>
            <person name="Magnuson J."/>
            <person name="Murat C."/>
            <person name="Ohm R.A."/>
            <person name="Singer S.W."/>
            <person name="Spatafora J.W."/>
            <person name="Wang M."/>
            <person name="Veneault-Fourrey C."/>
            <person name="Henrissat B."/>
            <person name="Grigoriev I.V."/>
            <person name="Martin F.M."/>
            <person name="Perotto S."/>
        </authorList>
    </citation>
    <scope>NUCLEOTIDE SEQUENCE [LARGE SCALE GENOMIC DNA]</scope>
    <source>
        <strain evidence="8 9">ATCC 22711</strain>
    </source>
</reference>
<dbReference type="InterPro" id="IPR010920">
    <property type="entry name" value="LSM_dom_sf"/>
</dbReference>
<dbReference type="EMBL" id="KZ679017">
    <property type="protein sequence ID" value="PSS09159.1"/>
    <property type="molecule type" value="Genomic_DNA"/>
</dbReference>
<dbReference type="OrthoDB" id="21539at2759"/>
<evidence type="ECO:0000256" key="3">
    <source>
        <dbReference type="SAM" id="MobiDB-lite"/>
    </source>
</evidence>
<feature type="compositionally biased region" description="Gly residues" evidence="3">
    <location>
        <begin position="530"/>
        <end position="548"/>
    </location>
</feature>
<feature type="region of interest" description="Disordered" evidence="3">
    <location>
        <begin position="380"/>
        <end position="413"/>
    </location>
</feature>
<feature type="compositionally biased region" description="Pro residues" evidence="3">
    <location>
        <begin position="145"/>
        <end position="155"/>
    </location>
</feature>
<evidence type="ECO:0000259" key="5">
    <source>
        <dbReference type="PROSITE" id="PS51513"/>
    </source>
</evidence>
<dbReference type="GO" id="GO:0003729">
    <property type="term" value="F:mRNA binding"/>
    <property type="evidence" value="ECO:0007669"/>
    <property type="project" value="TreeGrafter"/>
</dbReference>
<dbReference type="Pfam" id="PF12701">
    <property type="entry name" value="LSM14"/>
    <property type="match status" value="1"/>
</dbReference>
<dbReference type="PANTHER" id="PTHR13586:SF0">
    <property type="entry name" value="TRAILER HITCH, ISOFORM H"/>
    <property type="match status" value="1"/>
</dbReference>
<dbReference type="PANTHER" id="PTHR13586">
    <property type="entry name" value="SCD6 PROTEIN-RELATED"/>
    <property type="match status" value="1"/>
</dbReference>
<dbReference type="RefSeq" id="XP_024717457.1">
    <property type="nucleotide sequence ID" value="XM_024868930.1"/>
</dbReference>